<comment type="caution">
    <text evidence="2">The sequence shown here is derived from an EMBL/GenBank/DDBJ whole genome shotgun (WGS) entry which is preliminary data.</text>
</comment>
<evidence type="ECO:0000313" key="2">
    <source>
        <dbReference type="EMBL" id="MFD1484673.1"/>
    </source>
</evidence>
<feature type="transmembrane region" description="Helical" evidence="1">
    <location>
        <begin position="12"/>
        <end position="35"/>
    </location>
</feature>
<accession>A0ABW4E6R3</accession>
<protein>
    <submittedName>
        <fullName evidence="2">Uncharacterized protein</fullName>
    </submittedName>
</protein>
<reference evidence="3" key="1">
    <citation type="journal article" date="2019" name="Int. J. Syst. Evol. Microbiol.">
        <title>The Global Catalogue of Microorganisms (GCM) 10K type strain sequencing project: providing services to taxonomists for standard genome sequencing and annotation.</title>
        <authorList>
            <consortium name="The Broad Institute Genomics Platform"/>
            <consortium name="The Broad Institute Genome Sequencing Center for Infectious Disease"/>
            <person name="Wu L."/>
            <person name="Ma J."/>
        </authorList>
    </citation>
    <scope>NUCLEOTIDE SEQUENCE [LARGE SCALE GENOMIC DNA]</scope>
    <source>
        <strain evidence="3">CCM 8903</strain>
    </source>
</reference>
<keyword evidence="3" id="KW-1185">Reference proteome</keyword>
<sequence length="69" mass="7944">MGRKIRHGIARVIRAGIFMAEIVLTVWGIVILTWMLIADPMWWVCLVFWITAAILAFIAGANLLYWLEK</sequence>
<dbReference type="EMBL" id="JBHTON010000014">
    <property type="protein sequence ID" value="MFD1484673.1"/>
    <property type="molecule type" value="Genomic_DNA"/>
</dbReference>
<feature type="transmembrane region" description="Helical" evidence="1">
    <location>
        <begin position="41"/>
        <end position="67"/>
    </location>
</feature>
<dbReference type="RefSeq" id="WP_125753703.1">
    <property type="nucleotide sequence ID" value="NZ_JBHTON010000014.1"/>
</dbReference>
<gene>
    <name evidence="2" type="ORF">ACFQ5J_05465</name>
</gene>
<proteinExistence type="predicted"/>
<evidence type="ECO:0000256" key="1">
    <source>
        <dbReference type="SAM" id="Phobius"/>
    </source>
</evidence>
<keyword evidence="1" id="KW-0812">Transmembrane</keyword>
<organism evidence="2 3">
    <name type="scientific">Lacticaseibacillus baoqingensis</name>
    <dbReference type="NCBI Taxonomy" id="2486013"/>
    <lineage>
        <taxon>Bacteria</taxon>
        <taxon>Bacillati</taxon>
        <taxon>Bacillota</taxon>
        <taxon>Bacilli</taxon>
        <taxon>Lactobacillales</taxon>
        <taxon>Lactobacillaceae</taxon>
        <taxon>Lacticaseibacillus</taxon>
    </lineage>
</organism>
<name>A0ABW4E6R3_9LACO</name>
<evidence type="ECO:0000313" key="3">
    <source>
        <dbReference type="Proteomes" id="UP001597252"/>
    </source>
</evidence>
<dbReference type="Proteomes" id="UP001597252">
    <property type="component" value="Unassembled WGS sequence"/>
</dbReference>
<keyword evidence="1" id="KW-0472">Membrane</keyword>
<keyword evidence="1" id="KW-1133">Transmembrane helix</keyword>